<evidence type="ECO:0000313" key="3">
    <source>
        <dbReference type="Proteomes" id="UP000765802"/>
    </source>
</evidence>
<proteinExistence type="predicted"/>
<dbReference type="EMBL" id="MBUA01000030">
    <property type="protein sequence ID" value="MBC6492915.1"/>
    <property type="molecule type" value="Genomic_DNA"/>
</dbReference>
<protein>
    <submittedName>
        <fullName evidence="2">Uncharacterized protein</fullName>
    </submittedName>
</protein>
<name>A0ABR7MD05_9BACT</name>
<keyword evidence="1" id="KW-0732">Signal</keyword>
<accession>A0ABR7MD05</accession>
<sequence length="153" mass="17009">MKKQFFSRAALRFLLTATAFSAAVQVSSAAAKGSPVKGSGQVSISTSSDSLRLSQPLITYMGADEEYYFFRIQILNPDSIKQEIILRDKSSGTVLYKDVFSSSLFVKRIAIPRDLTELQWDLNARNGRGKASPSSYSLITEVKLREDVFVTRL</sequence>
<gene>
    <name evidence="2" type="ORF">BC349_17805</name>
</gene>
<feature type="chain" id="PRO_5047445250" evidence="1">
    <location>
        <begin position="23"/>
        <end position="153"/>
    </location>
</feature>
<organism evidence="2 3">
    <name type="scientific">Flavihumibacter stibioxidans</name>
    <dbReference type="NCBI Taxonomy" id="1834163"/>
    <lineage>
        <taxon>Bacteria</taxon>
        <taxon>Pseudomonadati</taxon>
        <taxon>Bacteroidota</taxon>
        <taxon>Chitinophagia</taxon>
        <taxon>Chitinophagales</taxon>
        <taxon>Chitinophagaceae</taxon>
        <taxon>Flavihumibacter</taxon>
    </lineage>
</organism>
<evidence type="ECO:0000313" key="2">
    <source>
        <dbReference type="EMBL" id="MBC6492915.1"/>
    </source>
</evidence>
<feature type="signal peptide" evidence="1">
    <location>
        <begin position="1"/>
        <end position="22"/>
    </location>
</feature>
<dbReference type="RefSeq" id="WP_187258236.1">
    <property type="nucleotide sequence ID" value="NZ_JBHULF010000005.1"/>
</dbReference>
<dbReference type="Proteomes" id="UP000765802">
    <property type="component" value="Unassembled WGS sequence"/>
</dbReference>
<comment type="caution">
    <text evidence="2">The sequence shown here is derived from an EMBL/GenBank/DDBJ whole genome shotgun (WGS) entry which is preliminary data.</text>
</comment>
<reference evidence="2 3" key="1">
    <citation type="submission" date="2016-07" db="EMBL/GenBank/DDBJ databases">
        <title>Genome analysis of Flavihumibacter stibioxidans YS-17.</title>
        <authorList>
            <person name="Shi K."/>
            <person name="Han Y."/>
            <person name="Wang G."/>
        </authorList>
    </citation>
    <scope>NUCLEOTIDE SEQUENCE [LARGE SCALE GENOMIC DNA]</scope>
    <source>
        <strain evidence="2 3">YS-17</strain>
    </source>
</reference>
<evidence type="ECO:0000256" key="1">
    <source>
        <dbReference type="SAM" id="SignalP"/>
    </source>
</evidence>
<keyword evidence="3" id="KW-1185">Reference proteome</keyword>